<evidence type="ECO:0000256" key="2">
    <source>
        <dbReference type="ARBA" id="ARBA00005563"/>
    </source>
</evidence>
<keyword evidence="3" id="KW-0539">Nucleus</keyword>
<protein>
    <recommendedName>
        <fullName evidence="4">Checkpoint protein</fullName>
    </recommendedName>
</protein>
<reference evidence="5" key="1">
    <citation type="journal article" date="2023" name="bioRxiv">
        <title>Scaffold-level genome assemblies of two parasitoid biocontrol wasps reveal the parthenogenesis mechanism and an associated novel virus.</title>
        <authorList>
            <person name="Inwood S."/>
            <person name="Skelly J."/>
            <person name="Guhlin J."/>
            <person name="Harrop T."/>
            <person name="Goldson S."/>
            <person name="Dearden P."/>
        </authorList>
    </citation>
    <scope>NUCLEOTIDE SEQUENCE</scope>
    <source>
        <strain evidence="5">Irish</strain>
        <tissue evidence="5">Whole body</tissue>
    </source>
</reference>
<dbReference type="InterPro" id="IPR007150">
    <property type="entry name" value="HUS1/Mec3"/>
</dbReference>
<evidence type="ECO:0000256" key="3">
    <source>
        <dbReference type="ARBA" id="ARBA00023242"/>
    </source>
</evidence>
<evidence type="ECO:0000313" key="6">
    <source>
        <dbReference type="Proteomes" id="UP001168990"/>
    </source>
</evidence>
<dbReference type="EMBL" id="JAQQBS010000002">
    <property type="protein sequence ID" value="KAK0173181.1"/>
    <property type="molecule type" value="Genomic_DNA"/>
</dbReference>
<dbReference type="GO" id="GO:0033314">
    <property type="term" value="P:mitotic DNA replication checkpoint signaling"/>
    <property type="evidence" value="ECO:0007669"/>
    <property type="project" value="TreeGrafter"/>
</dbReference>
<dbReference type="GO" id="GO:0006289">
    <property type="term" value="P:nucleotide-excision repair"/>
    <property type="evidence" value="ECO:0007669"/>
    <property type="project" value="TreeGrafter"/>
</dbReference>
<sequence>MRFRCKMIDSLAMRDFTNIVNAISKMSKLCVLQLTPDDVCFTVLDDRMPIVWAELSRDHFFNEYLVFGVSEEQNRILLEFDALMLAKSLVSLKASAKSVKIKLTNKQQPCLTLEIELLSLTTDWQCVHDVPIRVIHRREWAAYQAPNIPDFDITIELPPLKHIRNVVEKMKNMSPYLTIVANNDGAFILKIDTDSASVATHYRDLQVWKKIETNADEVFATVDIRRLLNIHTWDAVHPDSVKCNILHDRIVYLHFKLNDSINIHYFVPAVST</sequence>
<evidence type="ECO:0000256" key="4">
    <source>
        <dbReference type="PIRNR" id="PIRNR011312"/>
    </source>
</evidence>
<dbReference type="Proteomes" id="UP001168990">
    <property type="component" value="Unassembled WGS sequence"/>
</dbReference>
<dbReference type="Gene3D" id="3.70.10.10">
    <property type="match status" value="1"/>
</dbReference>
<comment type="similarity">
    <text evidence="2 4">Belongs to the HUS1 family.</text>
</comment>
<evidence type="ECO:0000313" key="5">
    <source>
        <dbReference type="EMBL" id="KAK0173181.1"/>
    </source>
</evidence>
<dbReference type="AlphaFoldDB" id="A0AA39FPF3"/>
<proteinExistence type="inferred from homology"/>
<comment type="caution">
    <text evidence="5">The sequence shown here is derived from an EMBL/GenBank/DDBJ whole genome shotgun (WGS) entry which is preliminary data.</text>
</comment>
<dbReference type="GO" id="GO:0030896">
    <property type="term" value="C:checkpoint clamp complex"/>
    <property type="evidence" value="ECO:0007669"/>
    <property type="project" value="InterPro"/>
</dbReference>
<dbReference type="GO" id="GO:0000723">
    <property type="term" value="P:telomere maintenance"/>
    <property type="evidence" value="ECO:0007669"/>
    <property type="project" value="TreeGrafter"/>
</dbReference>
<dbReference type="Pfam" id="PF04005">
    <property type="entry name" value="Hus1"/>
    <property type="match status" value="1"/>
</dbReference>
<dbReference type="PIRSF" id="PIRSF011312">
    <property type="entry name" value="Cell_cycle_HUS1"/>
    <property type="match status" value="1"/>
</dbReference>
<organism evidence="5 6">
    <name type="scientific">Microctonus aethiopoides</name>
    <dbReference type="NCBI Taxonomy" id="144406"/>
    <lineage>
        <taxon>Eukaryota</taxon>
        <taxon>Metazoa</taxon>
        <taxon>Ecdysozoa</taxon>
        <taxon>Arthropoda</taxon>
        <taxon>Hexapoda</taxon>
        <taxon>Insecta</taxon>
        <taxon>Pterygota</taxon>
        <taxon>Neoptera</taxon>
        <taxon>Endopterygota</taxon>
        <taxon>Hymenoptera</taxon>
        <taxon>Apocrita</taxon>
        <taxon>Ichneumonoidea</taxon>
        <taxon>Braconidae</taxon>
        <taxon>Euphorinae</taxon>
        <taxon>Microctonus</taxon>
    </lineage>
</organism>
<name>A0AA39FPF3_9HYME</name>
<dbReference type="PANTHER" id="PTHR12900">
    <property type="entry name" value="MITOTIC AND DNA DAMAGE CHECKPOINT PROTEIN HUS1"/>
    <property type="match status" value="1"/>
</dbReference>
<evidence type="ECO:0000256" key="1">
    <source>
        <dbReference type="ARBA" id="ARBA00004123"/>
    </source>
</evidence>
<reference evidence="5" key="2">
    <citation type="submission" date="2023-03" db="EMBL/GenBank/DDBJ databases">
        <authorList>
            <person name="Inwood S.N."/>
            <person name="Skelly J.G."/>
            <person name="Guhlin J."/>
            <person name="Harrop T.W.R."/>
            <person name="Goldson S.G."/>
            <person name="Dearden P.K."/>
        </authorList>
    </citation>
    <scope>NUCLEOTIDE SEQUENCE</scope>
    <source>
        <strain evidence="5">Irish</strain>
        <tissue evidence="5">Whole body</tissue>
    </source>
</reference>
<dbReference type="GO" id="GO:0044778">
    <property type="term" value="P:meiotic DNA integrity checkpoint signaling"/>
    <property type="evidence" value="ECO:0007669"/>
    <property type="project" value="TreeGrafter"/>
</dbReference>
<keyword evidence="6" id="KW-1185">Reference proteome</keyword>
<dbReference type="GO" id="GO:0005730">
    <property type="term" value="C:nucleolus"/>
    <property type="evidence" value="ECO:0007669"/>
    <property type="project" value="InterPro"/>
</dbReference>
<dbReference type="InterPro" id="IPR016580">
    <property type="entry name" value="HUS1"/>
</dbReference>
<accession>A0AA39FPF3</accession>
<dbReference type="PANTHER" id="PTHR12900:SF0">
    <property type="entry name" value="CHECKPOINT PROTEIN"/>
    <property type="match status" value="1"/>
</dbReference>
<dbReference type="GO" id="GO:0031573">
    <property type="term" value="P:mitotic intra-S DNA damage checkpoint signaling"/>
    <property type="evidence" value="ECO:0007669"/>
    <property type="project" value="TreeGrafter"/>
</dbReference>
<dbReference type="GO" id="GO:0035861">
    <property type="term" value="C:site of double-strand break"/>
    <property type="evidence" value="ECO:0007669"/>
    <property type="project" value="TreeGrafter"/>
</dbReference>
<dbReference type="GO" id="GO:0000724">
    <property type="term" value="P:double-strand break repair via homologous recombination"/>
    <property type="evidence" value="ECO:0007669"/>
    <property type="project" value="TreeGrafter"/>
</dbReference>
<comment type="subcellular location">
    <subcellularLocation>
        <location evidence="1">Nucleus</location>
    </subcellularLocation>
</comment>
<gene>
    <name evidence="5" type="ORF">PV328_006418</name>
</gene>